<proteinExistence type="predicted"/>
<dbReference type="EMBL" id="KQ030545">
    <property type="protein sequence ID" value="KJZ72570.1"/>
    <property type="molecule type" value="Genomic_DNA"/>
</dbReference>
<keyword evidence="3" id="KW-1185">Reference proteome</keyword>
<dbReference type="AlphaFoldDB" id="A0A0F7ZMT7"/>
<accession>A0A0F7ZMT7</accession>
<evidence type="ECO:0000313" key="2">
    <source>
        <dbReference type="EMBL" id="KJZ72570.1"/>
    </source>
</evidence>
<evidence type="ECO:0000313" key="3">
    <source>
        <dbReference type="Proteomes" id="UP000054481"/>
    </source>
</evidence>
<sequence length="249" mass="28565">MSSQSHNTPGEAPAAYPINAEATLSAMCLHRTWEPGHLEGHAQVETRPTRLKIVTGMCLQCSEAFREMFDRYPSSWDTSSRVTNQWIMAKYWKRRAANPDPLDFPSEAARIMSIDAVVNIDQWPELRPYWRKKLAERVEKWEPVEVHVGSKRWTRANNAERLSASVVAEIVAHAIFRTTVHAQFADQHLMCYYTEPPWADASRHQGWNDFVRTERYEAPRLGGPVSAARQQQLEAERQEAYEASAKKNA</sequence>
<reference evidence="2 3" key="1">
    <citation type="journal article" date="2014" name="Genome Biol. Evol.">
        <title>Comparative genomics and transcriptomics analyses reveal divergent lifestyle features of nematode endoparasitic fungus Hirsutella minnesotensis.</title>
        <authorList>
            <person name="Lai Y."/>
            <person name="Liu K."/>
            <person name="Zhang X."/>
            <person name="Zhang X."/>
            <person name="Li K."/>
            <person name="Wang N."/>
            <person name="Shu C."/>
            <person name="Wu Y."/>
            <person name="Wang C."/>
            <person name="Bushley K.E."/>
            <person name="Xiang M."/>
            <person name="Liu X."/>
        </authorList>
    </citation>
    <scope>NUCLEOTIDE SEQUENCE [LARGE SCALE GENOMIC DNA]</scope>
    <source>
        <strain evidence="2 3">3608</strain>
    </source>
</reference>
<name>A0A0F7ZMT7_9HYPO</name>
<evidence type="ECO:0000256" key="1">
    <source>
        <dbReference type="SAM" id="MobiDB-lite"/>
    </source>
</evidence>
<feature type="region of interest" description="Disordered" evidence="1">
    <location>
        <begin position="221"/>
        <end position="249"/>
    </location>
</feature>
<organism evidence="2 3">
    <name type="scientific">Hirsutella minnesotensis 3608</name>
    <dbReference type="NCBI Taxonomy" id="1043627"/>
    <lineage>
        <taxon>Eukaryota</taxon>
        <taxon>Fungi</taxon>
        <taxon>Dikarya</taxon>
        <taxon>Ascomycota</taxon>
        <taxon>Pezizomycotina</taxon>
        <taxon>Sordariomycetes</taxon>
        <taxon>Hypocreomycetidae</taxon>
        <taxon>Hypocreales</taxon>
        <taxon>Ophiocordycipitaceae</taxon>
        <taxon>Hirsutella</taxon>
    </lineage>
</organism>
<dbReference type="Proteomes" id="UP000054481">
    <property type="component" value="Unassembled WGS sequence"/>
</dbReference>
<protein>
    <submittedName>
        <fullName evidence="2">Uncharacterized protein</fullName>
    </submittedName>
</protein>
<gene>
    <name evidence="2" type="ORF">HIM_08094</name>
</gene>